<gene>
    <name evidence="2" type="ORF">SAMN04488523_10915</name>
</gene>
<sequence>MPRYEYKIVPAPNRGLKADGVKGAEARFSHALECLMNDLSSEGWEYQRAETLPSIERSGLTSTTTEWRNVLVFRRLHTAHEDAFAPDLLPAPANMPELSDSDAAQIAANEDAAADVGEAQTLETETPVSDTLGTEPDAQDAMTTIDTETWVTEPDADKQLDNGVEDTTNMDDDGALRDYAKARAAQKPDS</sequence>
<dbReference type="RefSeq" id="WP_245766362.1">
    <property type="nucleotide sequence ID" value="NZ_FOMW01000009.1"/>
</dbReference>
<evidence type="ECO:0008006" key="4">
    <source>
        <dbReference type="Google" id="ProtNLM"/>
    </source>
</evidence>
<protein>
    <recommendedName>
        <fullName evidence="4">DUF4177 domain-containing protein</fullName>
    </recommendedName>
</protein>
<keyword evidence="3" id="KW-1185">Reference proteome</keyword>
<feature type="compositionally biased region" description="Polar residues" evidence="1">
    <location>
        <begin position="121"/>
        <end position="132"/>
    </location>
</feature>
<dbReference type="Proteomes" id="UP000198977">
    <property type="component" value="Unassembled WGS sequence"/>
</dbReference>
<accession>A0A1I2C7V7</accession>
<proteinExistence type="predicted"/>
<evidence type="ECO:0000313" key="2">
    <source>
        <dbReference type="EMBL" id="SFE64285.1"/>
    </source>
</evidence>
<evidence type="ECO:0000313" key="3">
    <source>
        <dbReference type="Proteomes" id="UP000198977"/>
    </source>
</evidence>
<dbReference type="EMBL" id="FOMW01000009">
    <property type="protein sequence ID" value="SFE64285.1"/>
    <property type="molecule type" value="Genomic_DNA"/>
</dbReference>
<feature type="region of interest" description="Disordered" evidence="1">
    <location>
        <begin position="110"/>
        <end position="190"/>
    </location>
</feature>
<feature type="compositionally biased region" description="Basic and acidic residues" evidence="1">
    <location>
        <begin position="174"/>
        <end position="190"/>
    </location>
</feature>
<dbReference type="AlphaFoldDB" id="A0A1I2C7V7"/>
<dbReference type="STRING" id="74348.SAMN04488523_10915"/>
<name>A0A1I2C7V7_9RHOB</name>
<feature type="compositionally biased region" description="Polar residues" evidence="1">
    <location>
        <begin position="141"/>
        <end position="150"/>
    </location>
</feature>
<evidence type="ECO:0000256" key="1">
    <source>
        <dbReference type="SAM" id="MobiDB-lite"/>
    </source>
</evidence>
<reference evidence="2 3" key="1">
    <citation type="submission" date="2016-10" db="EMBL/GenBank/DDBJ databases">
        <authorList>
            <person name="de Groot N.N."/>
        </authorList>
    </citation>
    <scope>NUCLEOTIDE SEQUENCE [LARGE SCALE GENOMIC DNA]</scope>
    <source>
        <strain evidence="2 3">DSM 11443</strain>
    </source>
</reference>
<organism evidence="2 3">
    <name type="scientific">Sulfitobacter brevis</name>
    <dbReference type="NCBI Taxonomy" id="74348"/>
    <lineage>
        <taxon>Bacteria</taxon>
        <taxon>Pseudomonadati</taxon>
        <taxon>Pseudomonadota</taxon>
        <taxon>Alphaproteobacteria</taxon>
        <taxon>Rhodobacterales</taxon>
        <taxon>Roseobacteraceae</taxon>
        <taxon>Sulfitobacter</taxon>
    </lineage>
</organism>